<dbReference type="PANTHER" id="PTHR30097">
    <property type="entry name" value="CATION EFFLUX SYSTEM PROTEIN CUSB"/>
    <property type="match status" value="1"/>
</dbReference>
<dbReference type="GO" id="GO:0030313">
    <property type="term" value="C:cell envelope"/>
    <property type="evidence" value="ECO:0007669"/>
    <property type="project" value="TreeGrafter"/>
</dbReference>
<dbReference type="RefSeq" id="WP_145369844.1">
    <property type="nucleotide sequence ID" value="NZ_CP036275.1"/>
</dbReference>
<keyword evidence="3" id="KW-0472">Membrane</keyword>
<dbReference type="GO" id="GO:0060003">
    <property type="term" value="P:copper ion export"/>
    <property type="evidence" value="ECO:0007669"/>
    <property type="project" value="TreeGrafter"/>
</dbReference>
<gene>
    <name evidence="4" type="ORF">Mal4_29070</name>
</gene>
<dbReference type="Gene3D" id="2.40.50.100">
    <property type="match status" value="1"/>
</dbReference>
<organism evidence="4 5">
    <name type="scientific">Maioricimonas rarisocia</name>
    <dbReference type="NCBI Taxonomy" id="2528026"/>
    <lineage>
        <taxon>Bacteria</taxon>
        <taxon>Pseudomonadati</taxon>
        <taxon>Planctomycetota</taxon>
        <taxon>Planctomycetia</taxon>
        <taxon>Planctomycetales</taxon>
        <taxon>Planctomycetaceae</taxon>
        <taxon>Maioricimonas</taxon>
    </lineage>
</organism>
<dbReference type="InterPro" id="IPR051909">
    <property type="entry name" value="MFP_Cation_Efflux"/>
</dbReference>
<dbReference type="AlphaFoldDB" id="A0A517Z7X3"/>
<dbReference type="PANTHER" id="PTHR30097:SF4">
    <property type="entry name" value="SLR6042 PROTEIN"/>
    <property type="match status" value="1"/>
</dbReference>
<keyword evidence="3" id="KW-0812">Transmembrane</keyword>
<proteinExistence type="predicted"/>
<dbReference type="Gene3D" id="1.10.287.470">
    <property type="entry name" value="Helix hairpin bin"/>
    <property type="match status" value="1"/>
</dbReference>
<dbReference type="Gene3D" id="2.40.420.20">
    <property type="match status" value="1"/>
</dbReference>
<keyword evidence="5" id="KW-1185">Reference proteome</keyword>
<evidence type="ECO:0000256" key="3">
    <source>
        <dbReference type="SAM" id="Phobius"/>
    </source>
</evidence>
<reference evidence="4 5" key="1">
    <citation type="submission" date="2019-02" db="EMBL/GenBank/DDBJ databases">
        <title>Deep-cultivation of Planctomycetes and their phenomic and genomic characterization uncovers novel biology.</title>
        <authorList>
            <person name="Wiegand S."/>
            <person name="Jogler M."/>
            <person name="Boedeker C."/>
            <person name="Pinto D."/>
            <person name="Vollmers J."/>
            <person name="Rivas-Marin E."/>
            <person name="Kohn T."/>
            <person name="Peeters S.H."/>
            <person name="Heuer A."/>
            <person name="Rast P."/>
            <person name="Oberbeckmann S."/>
            <person name="Bunk B."/>
            <person name="Jeske O."/>
            <person name="Meyerdierks A."/>
            <person name="Storesund J.E."/>
            <person name="Kallscheuer N."/>
            <person name="Luecker S."/>
            <person name="Lage O.M."/>
            <person name="Pohl T."/>
            <person name="Merkel B.J."/>
            <person name="Hornburger P."/>
            <person name="Mueller R.-W."/>
            <person name="Bruemmer F."/>
            <person name="Labrenz M."/>
            <person name="Spormann A.M."/>
            <person name="Op den Camp H."/>
            <person name="Overmann J."/>
            <person name="Amann R."/>
            <person name="Jetten M.S.M."/>
            <person name="Mascher T."/>
            <person name="Medema M.H."/>
            <person name="Devos D.P."/>
            <person name="Kaster A.-K."/>
            <person name="Ovreas L."/>
            <person name="Rohde M."/>
            <person name="Galperin M.Y."/>
            <person name="Jogler C."/>
        </authorList>
    </citation>
    <scope>NUCLEOTIDE SEQUENCE [LARGE SCALE GENOMIC DNA]</scope>
    <source>
        <strain evidence="4 5">Mal4</strain>
    </source>
</reference>
<dbReference type="OrthoDB" id="235102at2"/>
<keyword evidence="3" id="KW-1133">Transmembrane helix</keyword>
<dbReference type="EMBL" id="CP036275">
    <property type="protein sequence ID" value="QDU38578.1"/>
    <property type="molecule type" value="Genomic_DNA"/>
</dbReference>
<evidence type="ECO:0000313" key="5">
    <source>
        <dbReference type="Proteomes" id="UP000320496"/>
    </source>
</evidence>
<feature type="region of interest" description="Disordered" evidence="2">
    <location>
        <begin position="49"/>
        <end position="85"/>
    </location>
</feature>
<dbReference type="Gene3D" id="2.40.30.170">
    <property type="match status" value="1"/>
</dbReference>
<feature type="transmembrane region" description="Helical" evidence="3">
    <location>
        <begin position="12"/>
        <end position="33"/>
    </location>
</feature>
<dbReference type="Proteomes" id="UP000320496">
    <property type="component" value="Chromosome"/>
</dbReference>
<dbReference type="GO" id="GO:0015679">
    <property type="term" value="P:plasma membrane copper ion transport"/>
    <property type="evidence" value="ECO:0007669"/>
    <property type="project" value="TreeGrafter"/>
</dbReference>
<protein>
    <recommendedName>
        <fullName evidence="6">Multidrug resistance protein MdtA</fullName>
    </recommendedName>
</protein>
<evidence type="ECO:0000256" key="2">
    <source>
        <dbReference type="SAM" id="MobiDB-lite"/>
    </source>
</evidence>
<sequence length="502" mass="55911">MNITNQSAIWKWSRIALTIGVVAVAALTFPRWWPQLNQWVEGAVASRRTAPVGGHGHGHGVDESHDDHGHDHGDHAGHSEEESLDLSAQARRNIGLTDEHVRPVTLQTFRRSMTVPAIVTERPGRTRIRVATPLTGLVTRIHAVQGEAVQPGTLLFDIRLTHEDLVQTQTEFLQALGELDVELREIARLKEVSQSGAVPGRLILERQYAKEKLEAQLTAQREALRLHGLSDRQVEEVEETRRLLRELHIAVPEPQKPDNGELQLSNRRIQPVAYVQNGADATESSDSMPPLVLQELMVHRGQAVTAGEDLCVVADYDELYIEGQAFERDAAAIARAQQQDWTVTAEFESTDGGGTVGGLEIAFLSNEVDADSRTLAFYVNLPNEIIRDKVNRRDQRFISWQYRPGQRLKLHVPVEEWENEIVVPVEAVAHEGAEYYVFQENGGHFDRVAVHVKYRDRNSVVIANDGSIFPGDVIAMRGAHQMQMALKNKAGGAIDPHAGHSH</sequence>
<dbReference type="KEGG" id="mri:Mal4_29070"/>
<evidence type="ECO:0000256" key="1">
    <source>
        <dbReference type="ARBA" id="ARBA00022448"/>
    </source>
</evidence>
<name>A0A517Z7X3_9PLAN</name>
<evidence type="ECO:0000313" key="4">
    <source>
        <dbReference type="EMBL" id="QDU38578.1"/>
    </source>
</evidence>
<keyword evidence="1" id="KW-0813">Transport</keyword>
<feature type="compositionally biased region" description="Basic and acidic residues" evidence="2">
    <location>
        <begin position="59"/>
        <end position="81"/>
    </location>
</feature>
<accession>A0A517Z7X3</accession>
<evidence type="ECO:0008006" key="6">
    <source>
        <dbReference type="Google" id="ProtNLM"/>
    </source>
</evidence>